<dbReference type="GO" id="GO:0043776">
    <property type="term" value="F:cobalt-precorrin-6B C5-methyltransferase activity"/>
    <property type="evidence" value="ECO:0007669"/>
    <property type="project" value="RHEA"/>
</dbReference>
<protein>
    <recommendedName>
        <fullName evidence="5">Probable cobalt-precorrin-6B C(15)-methyltransferase (decarboxylating)</fullName>
        <ecNumber evidence="5">2.1.1.196</ecNumber>
    </recommendedName>
</protein>
<evidence type="ECO:0000256" key="2">
    <source>
        <dbReference type="ARBA" id="ARBA00022603"/>
    </source>
</evidence>
<evidence type="ECO:0000256" key="4">
    <source>
        <dbReference type="ARBA" id="ARBA00022691"/>
    </source>
</evidence>
<sequence>MEIIISDKMITDDEFIKNNSVPGPTKEEIRCIVLCKTNISKEDKVLEIGCGTGGLTCEIAKKTKNLISIDKNPKAIETTKMNLKKFNLYNNVKLIKNDGLSIISNINSLNKAIIGGSGNDLEEIIAQIDKKIVKNGKIIVTAILIDTKVQSINQLKKLAYETEIIEVNISKGKILDRGIMMISQNPIAIITGTKK</sequence>
<dbReference type="SUPFAM" id="SSF53335">
    <property type="entry name" value="S-adenosyl-L-methionine-dependent methyltransferases"/>
    <property type="match status" value="1"/>
</dbReference>
<dbReference type="Pfam" id="PF13847">
    <property type="entry name" value="Methyltransf_31"/>
    <property type="match status" value="1"/>
</dbReference>
<dbReference type="CDD" id="cd02440">
    <property type="entry name" value="AdoMet_MTases"/>
    <property type="match status" value="1"/>
</dbReference>
<dbReference type="NCBIfam" id="TIGR02469">
    <property type="entry name" value="CbiT"/>
    <property type="match status" value="1"/>
</dbReference>
<dbReference type="STRING" id="49547.MBCUR_09300"/>
<evidence type="ECO:0000313" key="8">
    <source>
        <dbReference type="Proteomes" id="UP000077245"/>
    </source>
</evidence>
<feature type="binding site" evidence="5">
    <location>
        <position position="70"/>
    </location>
    <ligand>
        <name>S-adenosyl-L-methionine</name>
        <dbReference type="ChEBI" id="CHEBI:59789"/>
    </ligand>
</feature>
<evidence type="ECO:0000256" key="3">
    <source>
        <dbReference type="ARBA" id="ARBA00022679"/>
    </source>
</evidence>
<comment type="function">
    <text evidence="5">Catalyzes the methylation of C-15 in cobalt-precorrin-6B followed by the decarboxylation of C-12 to form cobalt-precorrin-7.</text>
</comment>
<dbReference type="HAMAP" id="MF_00786">
    <property type="entry name" value="CbiT"/>
    <property type="match status" value="1"/>
</dbReference>
<dbReference type="GO" id="GO:0032259">
    <property type="term" value="P:methylation"/>
    <property type="evidence" value="ECO:0007669"/>
    <property type="project" value="UniProtKB-KW"/>
</dbReference>
<dbReference type="InterPro" id="IPR025714">
    <property type="entry name" value="Methyltranfer_dom"/>
</dbReference>
<dbReference type="Gene3D" id="3.40.50.150">
    <property type="entry name" value="Vaccinia Virus protein VP39"/>
    <property type="match status" value="1"/>
</dbReference>
<dbReference type="PANTHER" id="PTHR43182">
    <property type="entry name" value="COBALT-PRECORRIN-6B C(15)-METHYLTRANSFERASE (DECARBOXYLATING)"/>
    <property type="match status" value="1"/>
</dbReference>
<comment type="similarity">
    <text evidence="5">Belongs to the methyltransferase superfamily. Archaeal-type CbiT family.</text>
</comment>
<dbReference type="UniPathway" id="UPA00148">
    <property type="reaction ID" value="UER00229"/>
</dbReference>
<dbReference type="PATRIC" id="fig|49547.3.peg.999"/>
<name>A0A166B148_9EURY</name>
<dbReference type="PANTHER" id="PTHR43182:SF1">
    <property type="entry name" value="COBALT-PRECORRIN-7 C(5)-METHYLTRANSFERASE"/>
    <property type="match status" value="1"/>
</dbReference>
<dbReference type="EC" id="2.1.1.196" evidence="5"/>
<comment type="catalytic activity">
    <reaction evidence="5">
        <text>Co-precorrin-6B + S-adenosyl-L-methionine = Co-precorrin-7 + S-adenosyl-L-homocysteine + CO2</text>
        <dbReference type="Rhea" id="RHEA:36067"/>
        <dbReference type="ChEBI" id="CHEBI:16526"/>
        <dbReference type="ChEBI" id="CHEBI:57856"/>
        <dbReference type="ChEBI" id="CHEBI:59789"/>
        <dbReference type="ChEBI" id="CHEBI:70791"/>
        <dbReference type="ChEBI" id="CHEBI:72780"/>
        <dbReference type="EC" id="2.1.1.196"/>
    </reaction>
</comment>
<dbReference type="GO" id="GO:0019251">
    <property type="term" value="P:anaerobic cobalamin biosynthetic process"/>
    <property type="evidence" value="ECO:0007669"/>
    <property type="project" value="UniProtKB-UniRule"/>
</dbReference>
<evidence type="ECO:0000256" key="5">
    <source>
        <dbReference type="HAMAP-Rule" id="MF_00786"/>
    </source>
</evidence>
<evidence type="ECO:0000256" key="1">
    <source>
        <dbReference type="ARBA" id="ARBA00022573"/>
    </source>
</evidence>
<dbReference type="AlphaFoldDB" id="A0A166B148"/>
<keyword evidence="2 5" id="KW-0489">Methyltransferase</keyword>
<proteinExistence type="inferred from homology"/>
<dbReference type="EMBL" id="LWMV01000162">
    <property type="protein sequence ID" value="KZX12733.1"/>
    <property type="molecule type" value="Genomic_DNA"/>
</dbReference>
<comment type="caution">
    <text evidence="7">The sequence shown here is derived from an EMBL/GenBank/DDBJ whole genome shotgun (WGS) entry which is preliminary data.</text>
</comment>
<organism evidence="7 8">
    <name type="scientific">Methanobrevibacter curvatus</name>
    <dbReference type="NCBI Taxonomy" id="49547"/>
    <lineage>
        <taxon>Archaea</taxon>
        <taxon>Methanobacteriati</taxon>
        <taxon>Methanobacteriota</taxon>
        <taxon>Methanomada group</taxon>
        <taxon>Methanobacteria</taxon>
        <taxon>Methanobacteriales</taxon>
        <taxon>Methanobacteriaceae</taxon>
        <taxon>Methanobrevibacter</taxon>
    </lineage>
</organism>
<dbReference type="Proteomes" id="UP000077245">
    <property type="component" value="Unassembled WGS sequence"/>
</dbReference>
<keyword evidence="8" id="KW-1185">Reference proteome</keyword>
<accession>A0A166B148</accession>
<feature type="binding site" evidence="5">
    <location>
        <begin position="49"/>
        <end position="53"/>
    </location>
    <ligand>
        <name>S-adenosyl-L-methionine</name>
        <dbReference type="ChEBI" id="CHEBI:59789"/>
    </ligand>
</feature>
<comment type="pathway">
    <text evidence="5">Cofactor biosynthesis; adenosylcobalamin biosynthesis; cob(II)yrinate a,c-diamide from sirohydrochlorin (anaerobic route): step 8/10.</text>
</comment>
<evidence type="ECO:0000259" key="6">
    <source>
        <dbReference type="Pfam" id="PF13847"/>
    </source>
</evidence>
<feature type="domain" description="Methyltransferase" evidence="6">
    <location>
        <begin position="40"/>
        <end position="103"/>
    </location>
</feature>
<keyword evidence="1 5" id="KW-0169">Cobalamin biosynthesis</keyword>
<keyword evidence="4 5" id="KW-0949">S-adenosyl-L-methionine</keyword>
<evidence type="ECO:0000313" key="7">
    <source>
        <dbReference type="EMBL" id="KZX12733.1"/>
    </source>
</evidence>
<feature type="binding site" evidence="5">
    <location>
        <position position="99"/>
    </location>
    <ligand>
        <name>S-adenosyl-L-methionine</name>
        <dbReference type="ChEBI" id="CHEBI:59789"/>
    </ligand>
</feature>
<reference evidence="7 8" key="1">
    <citation type="submission" date="2016-04" db="EMBL/GenBank/DDBJ databases">
        <title>Genome sequence of Methanobrevibacter curvatus DSM 11111.</title>
        <authorList>
            <person name="Poehlein A."/>
            <person name="Seedorf H."/>
            <person name="Daniel R."/>
        </authorList>
    </citation>
    <scope>NUCLEOTIDE SEQUENCE [LARGE SCALE GENOMIC DNA]</scope>
    <source>
        <strain evidence="7 8">DSM 11111</strain>
    </source>
</reference>
<dbReference type="InterPro" id="IPR014008">
    <property type="entry name" value="Cbl_synth_MTase_CbiT"/>
</dbReference>
<dbReference type="InterPro" id="IPR023475">
    <property type="entry name" value="CbiT"/>
</dbReference>
<dbReference type="GO" id="GO:0008276">
    <property type="term" value="F:protein methyltransferase activity"/>
    <property type="evidence" value="ECO:0007669"/>
    <property type="project" value="InterPro"/>
</dbReference>
<dbReference type="InterPro" id="IPR050714">
    <property type="entry name" value="Cobalamin_biosynth_MTase"/>
</dbReference>
<dbReference type="InterPro" id="IPR029063">
    <property type="entry name" value="SAM-dependent_MTases_sf"/>
</dbReference>
<feature type="binding site" evidence="5">
    <location>
        <position position="25"/>
    </location>
    <ligand>
        <name>S-adenosyl-L-methionine</name>
        <dbReference type="ChEBI" id="CHEBI:59789"/>
    </ligand>
</feature>
<gene>
    <name evidence="5 7" type="primary">cbiT</name>
    <name evidence="7" type="ORF">MBCUR_09300</name>
</gene>
<keyword evidence="3 5" id="KW-0808">Transferase</keyword>